<evidence type="ECO:0000313" key="9">
    <source>
        <dbReference type="EMBL" id="MDO6360028.1"/>
    </source>
</evidence>
<proteinExistence type="predicted"/>
<dbReference type="EMBL" id="JAUONL010000027">
    <property type="protein sequence ID" value="MDO6360028.1"/>
    <property type="molecule type" value="Genomic_DNA"/>
</dbReference>
<evidence type="ECO:0000313" key="17">
    <source>
        <dbReference type="Proteomes" id="UP000284431"/>
    </source>
</evidence>
<dbReference type="Gene3D" id="2.70.98.50">
    <property type="entry name" value="putative glycoside hydrolase family protein from bacillus halodurans"/>
    <property type="match status" value="1"/>
</dbReference>
<dbReference type="Proteomes" id="UP001170023">
    <property type="component" value="Unassembled WGS sequence"/>
</dbReference>
<evidence type="ECO:0000259" key="2">
    <source>
        <dbReference type="Pfam" id="PF14498"/>
    </source>
</evidence>
<dbReference type="Proteomes" id="UP000095725">
    <property type="component" value="Unassembled WGS sequence"/>
</dbReference>
<keyword evidence="5" id="KW-0378">Hydrolase</keyword>
<dbReference type="InterPro" id="IPR049053">
    <property type="entry name" value="AFCA-like_C"/>
</dbReference>
<dbReference type="InterPro" id="IPR016518">
    <property type="entry name" value="Alpha-L-fucosidase"/>
</dbReference>
<dbReference type="Pfam" id="PF14498">
    <property type="entry name" value="Glyco_hyd_65N_2"/>
    <property type="match status" value="1"/>
</dbReference>
<evidence type="ECO:0000256" key="1">
    <source>
        <dbReference type="SAM" id="SignalP"/>
    </source>
</evidence>
<reference evidence="13 14" key="1">
    <citation type="submission" date="2015-09" db="EMBL/GenBank/DDBJ databases">
        <authorList>
            <consortium name="Pathogen Informatics"/>
        </authorList>
    </citation>
    <scope>NUCLEOTIDE SEQUENCE [LARGE SCALE GENOMIC DNA]</scope>
    <source>
        <strain evidence="6 13">2789STDY5834880</strain>
        <strain evidence="5 14">2789STDY5834946</strain>
    </source>
</reference>
<dbReference type="FunFam" id="1.50.10.10:FF:000028">
    <property type="entry name" value="Alpha-L-fucosidase 2"/>
    <property type="match status" value="1"/>
</dbReference>
<evidence type="ECO:0000313" key="13">
    <source>
        <dbReference type="Proteomes" id="UP000095657"/>
    </source>
</evidence>
<dbReference type="Proteomes" id="UP000284205">
    <property type="component" value="Unassembled WGS sequence"/>
</dbReference>
<reference evidence="9" key="4">
    <citation type="submission" date="2023-07" db="EMBL/GenBank/DDBJ databases">
        <title>Whole Genome Sequencing of Colonoscopy isolates.</title>
        <authorList>
            <person name="Surve S.V."/>
            <person name="Valls R.A."/>
            <person name="Barrak K.E."/>
            <person name="Gardner T.B."/>
            <person name="O'Toole G.A."/>
        </authorList>
    </citation>
    <scope>NUCLEOTIDE SEQUENCE</scope>
    <source>
        <strain evidence="9">GP0119</strain>
    </source>
</reference>
<feature type="domain" description="Glycosyl hydrolase family 95 catalytic" evidence="4">
    <location>
        <begin position="349"/>
        <end position="742"/>
    </location>
</feature>
<evidence type="ECO:0000313" key="14">
    <source>
        <dbReference type="Proteomes" id="UP000095725"/>
    </source>
</evidence>
<evidence type="ECO:0000313" key="16">
    <source>
        <dbReference type="Proteomes" id="UP000284205"/>
    </source>
</evidence>
<dbReference type="GO" id="GO:0005975">
    <property type="term" value="P:carbohydrate metabolic process"/>
    <property type="evidence" value="ECO:0007669"/>
    <property type="project" value="InterPro"/>
</dbReference>
<evidence type="ECO:0000313" key="10">
    <source>
        <dbReference type="EMBL" id="RGR70609.1"/>
    </source>
</evidence>
<evidence type="ECO:0000313" key="11">
    <source>
        <dbReference type="EMBL" id="RGY24071.1"/>
    </source>
</evidence>
<dbReference type="EMBL" id="QRKD01000010">
    <property type="protein sequence ID" value="RHH89600.1"/>
    <property type="molecule type" value="Genomic_DNA"/>
</dbReference>
<dbReference type="EMBL" id="CZAI01000006">
    <property type="protein sequence ID" value="CUP70618.1"/>
    <property type="molecule type" value="Genomic_DNA"/>
</dbReference>
<protein>
    <submittedName>
        <fullName evidence="5">Alpha-L-fucosidase</fullName>
        <ecNumber evidence="5">3.2.1.51</ecNumber>
    </submittedName>
    <submittedName>
        <fullName evidence="9">Glycoside hydrolase N-terminal domain-containing protein</fullName>
    </submittedName>
    <submittedName>
        <fullName evidence="7">Glycoside hydrolase family 95 protein</fullName>
    </submittedName>
</protein>
<dbReference type="EMBL" id="VVYP01000027">
    <property type="protein sequence ID" value="KAA5460209.1"/>
    <property type="molecule type" value="Genomic_DNA"/>
</dbReference>
<evidence type="ECO:0000313" key="15">
    <source>
        <dbReference type="Proteomes" id="UP000283512"/>
    </source>
</evidence>
<evidence type="ECO:0000259" key="4">
    <source>
        <dbReference type="Pfam" id="PF22124"/>
    </source>
</evidence>
<dbReference type="InterPro" id="IPR054363">
    <property type="entry name" value="GH95_cat"/>
</dbReference>
<evidence type="ECO:0000313" key="19">
    <source>
        <dbReference type="Proteomes" id="UP000475905"/>
    </source>
</evidence>
<dbReference type="Proteomes" id="UP000427825">
    <property type="component" value="Unassembled WGS sequence"/>
</dbReference>
<keyword evidence="1" id="KW-0732">Signal</keyword>
<dbReference type="EMBL" id="CZBL01000001">
    <property type="protein sequence ID" value="CUP50016.1"/>
    <property type="molecule type" value="Genomic_DNA"/>
</dbReference>
<feature type="domain" description="Glycosyl hydrolase family 95 N-terminal" evidence="2">
    <location>
        <begin position="68"/>
        <end position="316"/>
    </location>
</feature>
<feature type="domain" description="Alpha fucosidase A-like C-terminal" evidence="3">
    <location>
        <begin position="744"/>
        <end position="810"/>
    </location>
</feature>
<dbReference type="EC" id="3.2.1.51" evidence="5"/>
<organism evidence="5 14">
    <name type="scientific">Bacteroides caccae</name>
    <dbReference type="NCBI Taxonomy" id="47678"/>
    <lineage>
        <taxon>Bacteria</taxon>
        <taxon>Pseudomonadati</taxon>
        <taxon>Bacteroidota</taxon>
        <taxon>Bacteroidia</taxon>
        <taxon>Bacteroidales</taxon>
        <taxon>Bacteroidaceae</taxon>
        <taxon>Bacteroides</taxon>
    </lineage>
</organism>
<keyword evidence="5" id="KW-0326">Glycosidase</keyword>
<evidence type="ECO:0000259" key="3">
    <source>
        <dbReference type="Pfam" id="PF21307"/>
    </source>
</evidence>
<evidence type="ECO:0000313" key="12">
    <source>
        <dbReference type="EMBL" id="RHH89600.1"/>
    </source>
</evidence>
<reference evidence="15 16" key="2">
    <citation type="submission" date="2018-08" db="EMBL/GenBank/DDBJ databases">
        <title>A genome reference for cultivated species of the human gut microbiota.</title>
        <authorList>
            <person name="Zou Y."/>
            <person name="Xue W."/>
            <person name="Luo G."/>
        </authorList>
    </citation>
    <scope>NUCLEOTIDE SEQUENCE [LARGE SCALE GENOMIC DNA]</scope>
    <source>
        <strain evidence="10 16">AF24-29LB</strain>
        <strain evidence="12 15">AM16-49B</strain>
        <strain evidence="11 17">OF02-6LB</strain>
    </source>
</reference>
<accession>A0A174NQZ7</accession>
<dbReference type="EMBL" id="QRUO01000010">
    <property type="protein sequence ID" value="RGR70609.1"/>
    <property type="molecule type" value="Genomic_DNA"/>
</dbReference>
<dbReference type="Pfam" id="PF22124">
    <property type="entry name" value="Glyco_hydro_95_cat"/>
    <property type="match status" value="1"/>
</dbReference>
<name>A0A174NQZ7_9BACE</name>
<dbReference type="GO" id="GO:0004560">
    <property type="term" value="F:alpha-L-fucosidase activity"/>
    <property type="evidence" value="ECO:0007669"/>
    <property type="project" value="UniProtKB-EC"/>
</dbReference>
<dbReference type="STRING" id="47678.ERS852494_02904"/>
<dbReference type="InterPro" id="IPR027414">
    <property type="entry name" value="GH95_N_dom"/>
</dbReference>
<evidence type="ECO:0000313" key="18">
    <source>
        <dbReference type="Proteomes" id="UP000427825"/>
    </source>
</evidence>
<evidence type="ECO:0000313" key="8">
    <source>
        <dbReference type="EMBL" id="KAA5477707.1"/>
    </source>
</evidence>
<dbReference type="SUPFAM" id="SSF48208">
    <property type="entry name" value="Six-hairpin glycosidases"/>
    <property type="match status" value="1"/>
</dbReference>
<evidence type="ECO:0000313" key="5">
    <source>
        <dbReference type="EMBL" id="CUP50016.1"/>
    </source>
</evidence>
<gene>
    <name evidence="12" type="ORF">DW190_11780</name>
    <name evidence="10" type="ORF">DWY26_12345</name>
    <name evidence="11" type="ORF">DXA49_14675</name>
    <name evidence="6" type="ORF">ERS852494_02904</name>
    <name evidence="5" type="ORF">ERS852558_00365</name>
    <name evidence="7" type="ORF">F2Y36_18590</name>
    <name evidence="8" type="ORF">F2Y39_08830</name>
    <name evidence="9" type="ORF">Q4469_20520</name>
</gene>
<dbReference type="Pfam" id="PF21307">
    <property type="entry name" value="Glyco_hydro_95_C"/>
    <property type="match status" value="1"/>
</dbReference>
<dbReference type="PIRSF" id="PIRSF007663">
    <property type="entry name" value="UCP007663"/>
    <property type="match status" value="1"/>
</dbReference>
<dbReference type="RefSeq" id="WP_032855006.1">
    <property type="nucleotide sequence ID" value="NZ_CAXSJX010000006.1"/>
</dbReference>
<dbReference type="KEGG" id="bcac:CGC64_02250"/>
<sequence>MKKLYSFFISTLLVSSAVCAGGTDYTKGLAIWFDAPNTLQGHAVWYGGRPDMWKGENKPETAGDTARNPDAAWESQSLPIGNGSIGANIMGSVEAERITFNEKTLWRGGPNTAKGADYYWNVNKQSAHILDEIRKAFTEGDQVKAERLTRQNFNSEVPYEGSREKPFRFGSFTTMGEFYVETGLNIIGMSDYKRILSLDSAMAVVQFKKDDVAYQRNYFISYPANVLVMRFSADRPGKQNLIFSYAPNPVSTGSMVAQGDNGLVYSAALDNNGMKYVVRIQAETKGGTLVNRNGKLTVKGADEVVFYVTADTDYKANFAPDFKNPKTYVGVNPVETTGQWLANAVAKGYSALLNEHYQDYAALFNRVKLNLNPTVKTGNLPTGQRLKNYRKGQPDYYLEELYFQFGRYLLIASSRPGNMPANLQGIWHNNVDGPWRVDYHNNINIQMNYWPACSTNLEECMLPLIDFIRTLVKPGEKTAQSYFGARGWTASISANIFGFTAPLESQDMSWNFNPMAGPWLATHIWEYYDYTRDLKFLKETGYELIKSSANFAVDYLWHKPDGTYTAAPSTSPEHGPIDQGATFVHAVVREILLDAIKASEELGVDKKERKEWEQVLANLVPYKIGRYGQLMEWSVDIDDPKDEHRHVNHLFGLHPGHTVSPVTTPELAEAAKVVLVHRGDGATGWSMGWKLNQWARLQDGNHAYTLFANLLKNGTLDNLWDTHPPFQIDGNFGGTAGITEMLLQSHMGFIQLLPALPDAWKEGSVRGICAKGNFEVDMIWENGLLKEATILSKSGERCIVKYAGKTLSFKTVKGHSYQLKYDSVKGELLKR</sequence>
<evidence type="ECO:0000313" key="7">
    <source>
        <dbReference type="EMBL" id="KAA5460209.1"/>
    </source>
</evidence>
<dbReference type="Proteomes" id="UP000475905">
    <property type="component" value="Unassembled WGS sequence"/>
</dbReference>
<dbReference type="Proteomes" id="UP000283512">
    <property type="component" value="Unassembled WGS sequence"/>
</dbReference>
<dbReference type="InterPro" id="IPR008928">
    <property type="entry name" value="6-hairpin_glycosidase_sf"/>
</dbReference>
<feature type="chain" id="PRO_5015052320" evidence="1">
    <location>
        <begin position="21"/>
        <end position="831"/>
    </location>
</feature>
<dbReference type="EMBL" id="VVYJ01000004">
    <property type="protein sequence ID" value="KAA5477707.1"/>
    <property type="molecule type" value="Genomic_DNA"/>
</dbReference>
<dbReference type="Proteomes" id="UP000284431">
    <property type="component" value="Unassembled WGS sequence"/>
</dbReference>
<dbReference type="PANTHER" id="PTHR31084:SF19">
    <property type="entry name" value="GLYCOSYL HYDROLASE FAMILY 95 N-TERMINAL DOMAIN-CONTAINING PROTEIN"/>
    <property type="match status" value="1"/>
</dbReference>
<evidence type="ECO:0000313" key="6">
    <source>
        <dbReference type="EMBL" id="CUP70618.1"/>
    </source>
</evidence>
<reference evidence="18 19" key="3">
    <citation type="journal article" date="2019" name="Nat. Med.">
        <title>A library of human gut bacterial isolates paired with longitudinal multiomics data enables mechanistic microbiome research.</title>
        <authorList>
            <person name="Poyet M."/>
            <person name="Groussin M."/>
            <person name="Gibbons S.M."/>
            <person name="Avila-Pacheco J."/>
            <person name="Jiang X."/>
            <person name="Kearney S.M."/>
            <person name="Perrotta A.R."/>
            <person name="Berdy B."/>
            <person name="Zhao S."/>
            <person name="Lieberman T.D."/>
            <person name="Swanson P.K."/>
            <person name="Smith M."/>
            <person name="Roesemann S."/>
            <person name="Alexander J.E."/>
            <person name="Rich S.A."/>
            <person name="Livny J."/>
            <person name="Vlamakis H."/>
            <person name="Clish C."/>
            <person name="Bullock K."/>
            <person name="Deik A."/>
            <person name="Scott J."/>
            <person name="Pierce K.A."/>
            <person name="Xavier R.J."/>
            <person name="Alm E.J."/>
        </authorList>
    </citation>
    <scope>NUCLEOTIDE SEQUENCE [LARGE SCALE GENOMIC DNA]</scope>
    <source>
        <strain evidence="8 18">BIOML-A25</strain>
        <strain evidence="7 19">BIOML-A31</strain>
    </source>
</reference>
<feature type="signal peptide" evidence="1">
    <location>
        <begin position="1"/>
        <end position="20"/>
    </location>
</feature>
<dbReference type="AlphaFoldDB" id="A0A174NQZ7"/>
<dbReference type="PANTHER" id="PTHR31084">
    <property type="entry name" value="ALPHA-L-FUCOSIDASE 2"/>
    <property type="match status" value="1"/>
</dbReference>
<dbReference type="Gene3D" id="1.50.10.10">
    <property type="match status" value="1"/>
</dbReference>
<dbReference type="Proteomes" id="UP000095657">
    <property type="component" value="Unassembled WGS sequence"/>
</dbReference>
<dbReference type="EMBL" id="QSCS01000024">
    <property type="protein sequence ID" value="RGY24071.1"/>
    <property type="molecule type" value="Genomic_DNA"/>
</dbReference>
<dbReference type="InterPro" id="IPR012341">
    <property type="entry name" value="6hp_glycosidase-like_sf"/>
</dbReference>